<dbReference type="Proteomes" id="UP000240325">
    <property type="component" value="Segment"/>
</dbReference>
<protein>
    <submittedName>
        <fullName evidence="1">Uncharacterized protein</fullName>
    </submittedName>
</protein>
<evidence type="ECO:0000313" key="1">
    <source>
        <dbReference type="EMBL" id="ATZ80635.1"/>
    </source>
</evidence>
<proteinExistence type="predicted"/>
<reference evidence="1" key="1">
    <citation type="journal article" date="2017" name="Elife">
        <title>The kinetoplastid-infecting Bodo saltans virus (BsV), a window into the most abundant giant viruses in the sea.</title>
        <authorList>
            <person name="Deeg C.M."/>
            <person name="Chow C.-E.T."/>
            <person name="Suttle C.A."/>
        </authorList>
    </citation>
    <scope>NUCLEOTIDE SEQUENCE</scope>
    <source>
        <strain evidence="1">NG1</strain>
    </source>
</reference>
<sequence>MNVNCHFWTHMFHAHPAHAPSSRVLVTNGDNHGYHDYGSQTSYSI</sequence>
<name>A0A2H4UUX8_9VIRU</name>
<keyword evidence="2" id="KW-1185">Reference proteome</keyword>
<accession>A0A2H4UUX8</accession>
<organism evidence="1">
    <name type="scientific">Bodo saltans virus</name>
    <dbReference type="NCBI Taxonomy" id="2024608"/>
    <lineage>
        <taxon>Viruses</taxon>
        <taxon>Varidnaviria</taxon>
        <taxon>Bamfordvirae</taxon>
        <taxon>Nucleocytoviricota</taxon>
        <taxon>Megaviricetes</taxon>
        <taxon>Imitervirales</taxon>
        <taxon>Mimiviridae</taxon>
        <taxon>Klosneuvirinae</taxon>
        <taxon>Theiavirus</taxon>
        <taxon>Theiavirus salishense</taxon>
    </lineage>
</organism>
<dbReference type="EMBL" id="MF782455">
    <property type="protein sequence ID" value="ATZ80635.1"/>
    <property type="molecule type" value="Genomic_DNA"/>
</dbReference>
<gene>
    <name evidence="1" type="ORF">BMW23_0589</name>
</gene>
<evidence type="ECO:0000313" key="2">
    <source>
        <dbReference type="Proteomes" id="UP000240325"/>
    </source>
</evidence>